<reference evidence="1" key="1">
    <citation type="submission" date="2020-11" db="EMBL/GenBank/DDBJ databases">
        <authorList>
            <person name="Whitehead M."/>
        </authorList>
    </citation>
    <scope>NUCLEOTIDE SEQUENCE</scope>
    <source>
        <strain evidence="1">EGII</strain>
    </source>
</reference>
<dbReference type="AlphaFoldDB" id="A0A811U3N6"/>
<evidence type="ECO:0000313" key="2">
    <source>
        <dbReference type="Proteomes" id="UP000606786"/>
    </source>
</evidence>
<proteinExistence type="predicted"/>
<dbReference type="Proteomes" id="UP000606786">
    <property type="component" value="Unassembled WGS sequence"/>
</dbReference>
<comment type="caution">
    <text evidence="1">The sequence shown here is derived from an EMBL/GenBank/DDBJ whole genome shotgun (WGS) entry which is preliminary data.</text>
</comment>
<sequence length="121" mass="13879">KISPEDIEVVWTNLSTYCGDNWNLLEGIPKRLVIDSTTCLYIAQECQDILNACFNYGQHANTSSLPTLTTNTQARILKSTYLNKRSQQQTSTHLGLRLISSAHNIHTHTHVHKHKHTKWKR</sequence>
<feature type="non-terminal residue" evidence="1">
    <location>
        <position position="1"/>
    </location>
</feature>
<keyword evidence="2" id="KW-1185">Reference proteome</keyword>
<name>A0A811U3N6_CERCA</name>
<evidence type="ECO:0000313" key="1">
    <source>
        <dbReference type="EMBL" id="CAD6993519.1"/>
    </source>
</evidence>
<protein>
    <submittedName>
        <fullName evidence="1">(Mediterranean fruit fly) hypothetical protein</fullName>
    </submittedName>
</protein>
<organism evidence="1 2">
    <name type="scientific">Ceratitis capitata</name>
    <name type="common">Mediterranean fruit fly</name>
    <name type="synonym">Tephritis capitata</name>
    <dbReference type="NCBI Taxonomy" id="7213"/>
    <lineage>
        <taxon>Eukaryota</taxon>
        <taxon>Metazoa</taxon>
        <taxon>Ecdysozoa</taxon>
        <taxon>Arthropoda</taxon>
        <taxon>Hexapoda</taxon>
        <taxon>Insecta</taxon>
        <taxon>Pterygota</taxon>
        <taxon>Neoptera</taxon>
        <taxon>Endopterygota</taxon>
        <taxon>Diptera</taxon>
        <taxon>Brachycera</taxon>
        <taxon>Muscomorpha</taxon>
        <taxon>Tephritoidea</taxon>
        <taxon>Tephritidae</taxon>
        <taxon>Ceratitis</taxon>
        <taxon>Ceratitis</taxon>
    </lineage>
</organism>
<dbReference type="EMBL" id="CAJHJT010000001">
    <property type="protein sequence ID" value="CAD6993519.1"/>
    <property type="molecule type" value="Genomic_DNA"/>
</dbReference>
<gene>
    <name evidence="1" type="ORF">CCAP1982_LOCUS2332</name>
</gene>
<accession>A0A811U3N6</accession>